<dbReference type="Proteomes" id="UP000095300">
    <property type="component" value="Unassembled WGS sequence"/>
</dbReference>
<dbReference type="STRING" id="35570.A0A1I8PQC6"/>
<accession>A0A1I8PQC6</accession>
<feature type="region of interest" description="Disordered" evidence="6">
    <location>
        <begin position="292"/>
        <end position="317"/>
    </location>
</feature>
<gene>
    <name evidence="7" type="primary">106082087</name>
</gene>
<comment type="cofactor">
    <cofactor evidence="1">
        <name>Mg(2+)</name>
        <dbReference type="ChEBI" id="CHEBI:18420"/>
    </cofactor>
</comment>
<dbReference type="EnsemblMetazoa" id="SCAU010166-RA">
    <property type="protein sequence ID" value="SCAU010166-PA"/>
    <property type="gene ID" value="SCAU010166"/>
</dbReference>
<keyword evidence="5" id="KW-0460">Magnesium</keyword>
<evidence type="ECO:0000256" key="6">
    <source>
        <dbReference type="SAM" id="MobiDB-lite"/>
    </source>
</evidence>
<organism evidence="7 8">
    <name type="scientific">Stomoxys calcitrans</name>
    <name type="common">Stable fly</name>
    <name type="synonym">Conops calcitrans</name>
    <dbReference type="NCBI Taxonomy" id="35570"/>
    <lineage>
        <taxon>Eukaryota</taxon>
        <taxon>Metazoa</taxon>
        <taxon>Ecdysozoa</taxon>
        <taxon>Arthropoda</taxon>
        <taxon>Hexapoda</taxon>
        <taxon>Insecta</taxon>
        <taxon>Pterygota</taxon>
        <taxon>Neoptera</taxon>
        <taxon>Endopterygota</taxon>
        <taxon>Diptera</taxon>
        <taxon>Brachycera</taxon>
        <taxon>Muscomorpha</taxon>
        <taxon>Muscoidea</taxon>
        <taxon>Muscidae</taxon>
        <taxon>Stomoxys</taxon>
    </lineage>
</organism>
<dbReference type="VEuPathDB" id="VectorBase:SCAU010166"/>
<dbReference type="GO" id="GO:0016791">
    <property type="term" value="F:phosphatase activity"/>
    <property type="evidence" value="ECO:0007669"/>
    <property type="project" value="InterPro"/>
</dbReference>
<dbReference type="Gene3D" id="3.40.50.1000">
    <property type="entry name" value="HAD superfamily/HAD-like"/>
    <property type="match status" value="1"/>
</dbReference>
<dbReference type="InterPro" id="IPR016965">
    <property type="entry name" value="Pase_PHOSPHO-typ"/>
</dbReference>
<dbReference type="OrthoDB" id="10267182at2759"/>
<evidence type="ECO:0000313" key="7">
    <source>
        <dbReference type="EnsemblMetazoa" id="SCAU010166-PA"/>
    </source>
</evidence>
<dbReference type="InterPro" id="IPR006384">
    <property type="entry name" value="HAD_hydro_PyrdxlP_Pase-like"/>
</dbReference>
<sequence>MKNRWSLSSIFKCSVRKYLNSLQRYNKEGKMLATTATGNSNANSNKVIKPYLAAFDFDYTVVAQNTDTVIRDLLPPNKLTKDLHDIIELGGWTEYMAEVFRRLHASEIKAEKILQTIHGIPEVPGFQRMLKRLKTKYNCDLIVISDSNSLFIEEWLKFHGLAEYFTKIFTNPARFEDNGLLTIQPFHHQTDCRMSSVNLCKGKVLEHFLIEQDLRLNLSYDRVIYVGDGNNDICPVTKLRSRDLACPREGFSMERTLTKNPLKLKVRAELLTWKTGFDLLDKLERHMEKNEKLNQQEKIKHNKTLENTSSAYDGPAK</sequence>
<protein>
    <submittedName>
        <fullName evidence="7">Uncharacterized protein</fullName>
    </submittedName>
</protein>
<evidence type="ECO:0000313" key="8">
    <source>
        <dbReference type="Proteomes" id="UP000095300"/>
    </source>
</evidence>
<dbReference type="PANTHER" id="PTHR20889">
    <property type="entry name" value="PHOSPHATASE, ORPHAN 1, 2"/>
    <property type="match status" value="1"/>
</dbReference>
<keyword evidence="4" id="KW-0378">Hydrolase</keyword>
<dbReference type="KEGG" id="scac:106082087"/>
<dbReference type="NCBIfam" id="TIGR01488">
    <property type="entry name" value="HAD-SF-IB"/>
    <property type="match status" value="1"/>
</dbReference>
<evidence type="ECO:0000256" key="1">
    <source>
        <dbReference type="ARBA" id="ARBA00001946"/>
    </source>
</evidence>
<dbReference type="InterPro" id="IPR036412">
    <property type="entry name" value="HAD-like_sf"/>
</dbReference>
<evidence type="ECO:0000256" key="4">
    <source>
        <dbReference type="ARBA" id="ARBA00022801"/>
    </source>
</evidence>
<evidence type="ECO:0000256" key="5">
    <source>
        <dbReference type="ARBA" id="ARBA00022842"/>
    </source>
</evidence>
<dbReference type="Pfam" id="PF06888">
    <property type="entry name" value="Put_Phosphatase"/>
    <property type="match status" value="1"/>
</dbReference>
<reference evidence="7" key="1">
    <citation type="submission" date="2020-05" db="UniProtKB">
        <authorList>
            <consortium name="EnsemblMetazoa"/>
        </authorList>
    </citation>
    <scope>IDENTIFICATION</scope>
    <source>
        <strain evidence="7">USDA</strain>
    </source>
</reference>
<keyword evidence="8" id="KW-1185">Reference proteome</keyword>
<dbReference type="PANTHER" id="PTHR20889:SF12">
    <property type="entry name" value="LP01149P"/>
    <property type="match status" value="1"/>
</dbReference>
<proteinExistence type="inferred from homology"/>
<comment type="similarity">
    <text evidence="2">Belongs to the HAD-like hydrolase superfamily. PHOSPHO family.</text>
</comment>
<dbReference type="InterPro" id="IPR023214">
    <property type="entry name" value="HAD_sf"/>
</dbReference>
<keyword evidence="3" id="KW-0479">Metal-binding</keyword>
<dbReference type="NCBIfam" id="TIGR01489">
    <property type="entry name" value="DKMTPPase-SF"/>
    <property type="match status" value="1"/>
</dbReference>
<dbReference type="GO" id="GO:0046872">
    <property type="term" value="F:metal ion binding"/>
    <property type="evidence" value="ECO:0007669"/>
    <property type="project" value="UniProtKB-KW"/>
</dbReference>
<name>A0A1I8PQC6_STOCA</name>
<dbReference type="AlphaFoldDB" id="A0A1I8PQC6"/>
<evidence type="ECO:0000256" key="2">
    <source>
        <dbReference type="ARBA" id="ARBA00008541"/>
    </source>
</evidence>
<dbReference type="SUPFAM" id="SSF56784">
    <property type="entry name" value="HAD-like"/>
    <property type="match status" value="1"/>
</dbReference>
<evidence type="ECO:0000256" key="3">
    <source>
        <dbReference type="ARBA" id="ARBA00022723"/>
    </source>
</evidence>